<reference evidence="1" key="1">
    <citation type="submission" date="2021-01" db="EMBL/GenBank/DDBJ databases">
        <authorList>
            <consortium name="Genoscope - CEA"/>
            <person name="William W."/>
        </authorList>
    </citation>
    <scope>NUCLEOTIDE SEQUENCE</scope>
</reference>
<name>A0A8S1Y7D8_9CILI</name>
<sequence>MLRYSTTHHLFLVQLKQHKLILDTNQQLRKLKFKIQNVQCTKCQLGLVRNVEIQQQDEQSIKLYQIIINNSLSGRTCCLLIAQIKMIQLFLILNQIIECYNYHNYENLLNSMKYQIIIKKVNFSITLQIKQYILYIQINHNQHKQYNKRLHFQKQFCRYWRLNLLFIRERIIIYFLFKNY</sequence>
<accession>A0A8S1Y7D8</accession>
<evidence type="ECO:0000313" key="2">
    <source>
        <dbReference type="Proteomes" id="UP000689195"/>
    </source>
</evidence>
<dbReference type="EMBL" id="CAJJDO010000155">
    <property type="protein sequence ID" value="CAD8209500.1"/>
    <property type="molecule type" value="Genomic_DNA"/>
</dbReference>
<gene>
    <name evidence="1" type="ORF">PPENT_87.1.T1550010</name>
</gene>
<dbReference type="Proteomes" id="UP000689195">
    <property type="component" value="Unassembled WGS sequence"/>
</dbReference>
<dbReference type="OrthoDB" id="10652662at2759"/>
<proteinExistence type="predicted"/>
<evidence type="ECO:0000313" key="1">
    <source>
        <dbReference type="EMBL" id="CAD8209500.1"/>
    </source>
</evidence>
<protein>
    <submittedName>
        <fullName evidence="1">Uncharacterized protein</fullName>
    </submittedName>
</protein>
<dbReference type="AlphaFoldDB" id="A0A8S1Y7D8"/>
<comment type="caution">
    <text evidence="1">The sequence shown here is derived from an EMBL/GenBank/DDBJ whole genome shotgun (WGS) entry which is preliminary data.</text>
</comment>
<keyword evidence="2" id="KW-1185">Reference proteome</keyword>
<organism evidence="1 2">
    <name type="scientific">Paramecium pentaurelia</name>
    <dbReference type="NCBI Taxonomy" id="43138"/>
    <lineage>
        <taxon>Eukaryota</taxon>
        <taxon>Sar</taxon>
        <taxon>Alveolata</taxon>
        <taxon>Ciliophora</taxon>
        <taxon>Intramacronucleata</taxon>
        <taxon>Oligohymenophorea</taxon>
        <taxon>Peniculida</taxon>
        <taxon>Parameciidae</taxon>
        <taxon>Paramecium</taxon>
    </lineage>
</organism>